<dbReference type="GO" id="GO:0004190">
    <property type="term" value="F:aspartic-type endopeptidase activity"/>
    <property type="evidence" value="ECO:0007669"/>
    <property type="project" value="UniProtKB-KW"/>
</dbReference>
<reference evidence="4 5" key="1">
    <citation type="submission" date="2016-11" db="EMBL/GenBank/DDBJ databases">
        <authorList>
            <person name="Jaros S."/>
            <person name="Januszkiewicz K."/>
            <person name="Wedrychowicz H."/>
        </authorList>
    </citation>
    <scope>NUCLEOTIDE SEQUENCE [LARGE SCALE GENOMIC DNA]</scope>
    <source>
        <strain evidence="4 5">DSM 3089</strain>
    </source>
</reference>
<dbReference type="Proteomes" id="UP000184526">
    <property type="component" value="Unassembled WGS sequence"/>
</dbReference>
<dbReference type="EC" id="3.4.23.-" evidence="1"/>
<dbReference type="GO" id="GO:0030435">
    <property type="term" value="P:sporulation resulting in formation of a cellular spore"/>
    <property type="evidence" value="ECO:0007669"/>
    <property type="project" value="UniProtKB-KW"/>
</dbReference>
<dbReference type="EMBL" id="FQXP01000003">
    <property type="protein sequence ID" value="SHH40558.1"/>
    <property type="molecule type" value="Genomic_DNA"/>
</dbReference>
<dbReference type="RefSeq" id="WP_072829275.1">
    <property type="nucleotide sequence ID" value="NZ_FQXP01000003.1"/>
</dbReference>
<organism evidence="4 5">
    <name type="scientific">Clostridium collagenovorans DSM 3089</name>
    <dbReference type="NCBI Taxonomy" id="1121306"/>
    <lineage>
        <taxon>Bacteria</taxon>
        <taxon>Bacillati</taxon>
        <taxon>Bacillota</taxon>
        <taxon>Clostridia</taxon>
        <taxon>Eubacteriales</taxon>
        <taxon>Clostridiaceae</taxon>
        <taxon>Clostridium</taxon>
    </lineage>
</organism>
<dbReference type="GO" id="GO:0005886">
    <property type="term" value="C:plasma membrane"/>
    <property type="evidence" value="ECO:0007669"/>
    <property type="project" value="UniProtKB-SubCell"/>
</dbReference>
<feature type="transmembrane region" description="Helical" evidence="3">
    <location>
        <begin position="88"/>
        <end position="106"/>
    </location>
</feature>
<evidence type="ECO:0000256" key="3">
    <source>
        <dbReference type="SAM" id="Phobius"/>
    </source>
</evidence>
<protein>
    <recommendedName>
        <fullName evidence="1">Sporulation sigma-E factor-processing peptidase</fullName>
        <ecNumber evidence="1">3.4.23.-</ecNumber>
    </recommendedName>
    <alternativeName>
        <fullName evidence="1">Membrane-associated aspartic protease</fullName>
    </alternativeName>
    <alternativeName>
        <fullName evidence="1">Stage II sporulation protein GA</fullName>
    </alternativeName>
</protein>
<dbReference type="STRING" id="1121306.SAMN02745196_00258"/>
<feature type="transmembrane region" description="Helical" evidence="3">
    <location>
        <begin position="126"/>
        <end position="144"/>
    </location>
</feature>
<feature type="transmembrane region" description="Helical" evidence="3">
    <location>
        <begin position="36"/>
        <end position="52"/>
    </location>
</feature>
<proteinExistence type="inferred from homology"/>
<comment type="subcellular location">
    <subcellularLocation>
        <location evidence="1">Cell membrane</location>
    </subcellularLocation>
</comment>
<dbReference type="PIRSF" id="PIRSF018571">
    <property type="entry name" value="SpoIIGA"/>
    <property type="match status" value="1"/>
</dbReference>
<keyword evidence="1" id="KW-0378">Hydrolase</keyword>
<keyword evidence="1" id="KW-0645">Protease</keyword>
<evidence type="ECO:0000256" key="1">
    <source>
        <dbReference type="PIRNR" id="PIRNR018571"/>
    </source>
</evidence>
<feature type="transmembrane region" description="Helical" evidence="3">
    <location>
        <begin position="58"/>
        <end position="76"/>
    </location>
</feature>
<keyword evidence="3" id="KW-1133">Transmembrane helix</keyword>
<name>A0A1M5SQG8_9CLOT</name>
<feature type="active site" evidence="2">
    <location>
        <position position="173"/>
    </location>
</feature>
<dbReference type="AlphaFoldDB" id="A0A1M5SQG8"/>
<dbReference type="GO" id="GO:0030436">
    <property type="term" value="P:asexual sporulation"/>
    <property type="evidence" value="ECO:0007669"/>
    <property type="project" value="InterPro"/>
</dbReference>
<comment type="similarity">
    <text evidence="1">Belongs to the peptidase U4 family.</text>
</comment>
<comment type="function">
    <text evidence="1">Probable aspartic protease that is responsible for the proteolytic cleavage of the RNA polymerase sigma E factor (SigE/spoIIGB) to yield the active peptide in the mother cell during sporulation. Responds to a signal from the forespore that is triggered by the extracellular signal protein SpoIIR.</text>
</comment>
<keyword evidence="1 3" id="KW-0472">Membrane</keyword>
<keyword evidence="5" id="KW-1185">Reference proteome</keyword>
<dbReference type="GO" id="GO:0006508">
    <property type="term" value="P:proteolysis"/>
    <property type="evidence" value="ECO:0007669"/>
    <property type="project" value="UniProtKB-KW"/>
</dbReference>
<keyword evidence="3" id="KW-0812">Transmembrane</keyword>
<evidence type="ECO:0000256" key="2">
    <source>
        <dbReference type="PIRSR" id="PIRSR018571-1"/>
    </source>
</evidence>
<gene>
    <name evidence="4" type="ORF">SAMN02745196_00258</name>
</gene>
<accession>A0A1M5SQG8</accession>
<dbReference type="NCBIfam" id="TIGR02854">
    <property type="entry name" value="spore_II_GA"/>
    <property type="match status" value="1"/>
</dbReference>
<evidence type="ECO:0000313" key="4">
    <source>
        <dbReference type="EMBL" id="SHH40558.1"/>
    </source>
</evidence>
<dbReference type="Pfam" id="PF03419">
    <property type="entry name" value="Peptidase_U4"/>
    <property type="match status" value="1"/>
</dbReference>
<dbReference type="InterPro" id="IPR005081">
    <property type="entry name" value="SpoIIGA"/>
</dbReference>
<keyword evidence="1" id="KW-1003">Cell membrane</keyword>
<keyword evidence="1" id="KW-0749">Sporulation</keyword>
<evidence type="ECO:0000313" key="5">
    <source>
        <dbReference type="Proteomes" id="UP000184526"/>
    </source>
</evidence>
<dbReference type="OrthoDB" id="2690199at2"/>
<feature type="transmembrane region" description="Helical" evidence="3">
    <location>
        <begin position="6"/>
        <end position="24"/>
    </location>
</feature>
<sequence length="266" mass="30578">MEIYLDMLLLENFLVNFFLIYVTTRTMRIRVKLKRVYLSAFIGALSCILVLIYPMNAILQLILKFGVAFIMLWIPYGNKITTIIKSTLIFIMYSMVLAGMCVFIKFNEMGALPADGIIWDFSYKKLLLSVMILAIFIDRMVIYIKDRKDIHKLVYNVDIFFDESKKTVQAFLDTGNELREPVTNLPVIVIEEGIINTMTLKEDDMFTIPYRVVNGNKGNLYGIKPKHVDIHIDDKNIESKEVIIAFCKDKLSNSGDFNGLLSRGVL</sequence>
<keyword evidence="1" id="KW-0064">Aspartyl protease</keyword>